<protein>
    <submittedName>
        <fullName evidence="1">Uncharacterized protein</fullName>
    </submittedName>
</protein>
<evidence type="ECO:0000313" key="1">
    <source>
        <dbReference type="EMBL" id="KKL44803.1"/>
    </source>
</evidence>
<organism evidence="1">
    <name type="scientific">marine sediment metagenome</name>
    <dbReference type="NCBI Taxonomy" id="412755"/>
    <lineage>
        <taxon>unclassified sequences</taxon>
        <taxon>metagenomes</taxon>
        <taxon>ecological metagenomes</taxon>
    </lineage>
</organism>
<comment type="caution">
    <text evidence="1">The sequence shown here is derived from an EMBL/GenBank/DDBJ whole genome shotgun (WGS) entry which is preliminary data.</text>
</comment>
<dbReference type="EMBL" id="LAZR01034623">
    <property type="protein sequence ID" value="KKL44803.1"/>
    <property type="molecule type" value="Genomic_DNA"/>
</dbReference>
<dbReference type="AlphaFoldDB" id="A0A0F9C686"/>
<accession>A0A0F9C686</accession>
<gene>
    <name evidence="1" type="ORF">LCGC14_2362010</name>
</gene>
<reference evidence="1" key="1">
    <citation type="journal article" date="2015" name="Nature">
        <title>Complex archaea that bridge the gap between prokaryotes and eukaryotes.</title>
        <authorList>
            <person name="Spang A."/>
            <person name="Saw J.H."/>
            <person name="Jorgensen S.L."/>
            <person name="Zaremba-Niedzwiedzka K."/>
            <person name="Martijn J."/>
            <person name="Lind A.E."/>
            <person name="van Eijk R."/>
            <person name="Schleper C."/>
            <person name="Guy L."/>
            <person name="Ettema T.J."/>
        </authorList>
    </citation>
    <scope>NUCLEOTIDE SEQUENCE</scope>
</reference>
<name>A0A0F9C686_9ZZZZ</name>
<sequence>MTSNPVELTMIVIHETDKAYLMTEVEDQDGVWIPKSQITDIRETGRMEPGVVLGRKKLKRTGDDGAAIVEFTIPEWLAFENGLI</sequence>
<proteinExistence type="predicted"/>